<evidence type="ECO:0000256" key="2">
    <source>
        <dbReference type="ARBA" id="ARBA00022692"/>
    </source>
</evidence>
<evidence type="ECO:0000256" key="5">
    <source>
        <dbReference type="SAM" id="Phobius"/>
    </source>
</evidence>
<gene>
    <name evidence="6" type="ORF">A6P07_19665</name>
</gene>
<evidence type="ECO:0000256" key="3">
    <source>
        <dbReference type="ARBA" id="ARBA00022989"/>
    </source>
</evidence>
<sequence>METSSLVTSSNKEDRNIMALIQAGGILFGFLPALIVYLIKKDGGNQWLITESKEALNFQITILLAYIVASVLSALLIGIFIFPLVFLFNLVFCIIAALKSSSGEGYRYPLTLRLLS</sequence>
<reference evidence="6 7" key="1">
    <citation type="journal article" date="2016" name="Int. J. Mol. Sci.">
        <title>Comparative genomics of the extreme acidophile Acidithiobacillus thiooxidans reveals intraspecific divergence and niche adaptation.</title>
        <authorList>
            <person name="Zhang X."/>
            <person name="Feng X."/>
            <person name="Tao J."/>
            <person name="Ma L."/>
            <person name="Xiao Y."/>
            <person name="Liang Y."/>
            <person name="Liu X."/>
            <person name="Yin H."/>
        </authorList>
    </citation>
    <scope>NUCLEOTIDE SEQUENCE [LARGE SCALE GENOMIC DNA]</scope>
    <source>
        <strain evidence="6 7">A02</strain>
    </source>
</reference>
<comment type="subcellular location">
    <subcellularLocation>
        <location evidence="1">Membrane</location>
        <topology evidence="1">Multi-pass membrane protein</topology>
    </subcellularLocation>
</comment>
<dbReference type="InterPro" id="IPR019109">
    <property type="entry name" value="MamF_MmsF"/>
</dbReference>
<evidence type="ECO:0000256" key="1">
    <source>
        <dbReference type="ARBA" id="ARBA00004141"/>
    </source>
</evidence>
<name>A0A1C2IU35_ACITH</name>
<protein>
    <recommendedName>
        <fullName evidence="8">Orotate phosphoribosyltransferase</fullName>
    </recommendedName>
</protein>
<evidence type="ECO:0000256" key="4">
    <source>
        <dbReference type="ARBA" id="ARBA00023136"/>
    </source>
</evidence>
<dbReference type="Proteomes" id="UP000094893">
    <property type="component" value="Unassembled WGS sequence"/>
</dbReference>
<accession>A0A1C2IU35</accession>
<dbReference type="eggNOG" id="COG3296">
    <property type="taxonomic scope" value="Bacteria"/>
</dbReference>
<dbReference type="EMBL" id="LWSA01000344">
    <property type="protein sequence ID" value="OCX67552.1"/>
    <property type="molecule type" value="Genomic_DNA"/>
</dbReference>
<evidence type="ECO:0000313" key="6">
    <source>
        <dbReference type="EMBL" id="OCX67552.1"/>
    </source>
</evidence>
<evidence type="ECO:0000313" key="7">
    <source>
        <dbReference type="Proteomes" id="UP000094893"/>
    </source>
</evidence>
<dbReference type="STRING" id="930.GCA_002079865_03768"/>
<comment type="caution">
    <text evidence="6">The sequence shown here is derived from an EMBL/GenBank/DDBJ whole genome shotgun (WGS) entry which is preliminary data.</text>
</comment>
<feature type="transmembrane region" description="Helical" evidence="5">
    <location>
        <begin position="60"/>
        <end position="92"/>
    </location>
</feature>
<dbReference type="RefSeq" id="WP_024893123.1">
    <property type="nucleotide sequence ID" value="NZ_LWRZ01000015.1"/>
</dbReference>
<keyword evidence="4 5" id="KW-0472">Membrane</keyword>
<feature type="transmembrane region" description="Helical" evidence="5">
    <location>
        <begin position="20"/>
        <end position="39"/>
    </location>
</feature>
<keyword evidence="2 5" id="KW-0812">Transmembrane</keyword>
<keyword evidence="3 5" id="KW-1133">Transmembrane helix</keyword>
<dbReference type="Pfam" id="PF09685">
    <property type="entry name" value="MamF_MmsF"/>
    <property type="match status" value="1"/>
</dbReference>
<dbReference type="AlphaFoldDB" id="A0A1C2IU35"/>
<proteinExistence type="predicted"/>
<organism evidence="6 7">
    <name type="scientific">Acidithiobacillus thiooxidans</name>
    <name type="common">Thiobacillus thiooxidans</name>
    <dbReference type="NCBI Taxonomy" id="930"/>
    <lineage>
        <taxon>Bacteria</taxon>
        <taxon>Pseudomonadati</taxon>
        <taxon>Pseudomonadota</taxon>
        <taxon>Acidithiobacillia</taxon>
        <taxon>Acidithiobacillales</taxon>
        <taxon>Acidithiobacillaceae</taxon>
        <taxon>Acidithiobacillus</taxon>
    </lineage>
</organism>
<evidence type="ECO:0008006" key="8">
    <source>
        <dbReference type="Google" id="ProtNLM"/>
    </source>
</evidence>